<evidence type="ECO:0000313" key="2">
    <source>
        <dbReference type="Proteomes" id="UP000235392"/>
    </source>
</evidence>
<comment type="caution">
    <text evidence="1">The sequence shown here is derived from an EMBL/GenBank/DDBJ whole genome shotgun (WGS) entry which is preliminary data.</text>
</comment>
<dbReference type="AlphaFoldDB" id="A0A2N5VK46"/>
<dbReference type="Proteomes" id="UP000235392">
    <property type="component" value="Unassembled WGS sequence"/>
</dbReference>
<evidence type="ECO:0000313" key="1">
    <source>
        <dbReference type="EMBL" id="PLW50375.1"/>
    </source>
</evidence>
<name>A0A2N5VK46_9BASI</name>
<sequence>MSELLHFHPAFCPLQSSPAIGGIPQDAEFGAPLGATPLAERNKTHDSDHKSDLPNDLIGNFARGTIPPASQLDAVATKLRALLHLGESTTEFAQRFLAVSQWNIAVVMFIEVSCQLHRLVGALDAGNVFATPAEFIYSSRFKILTTGNLDSYTTNLTTNGMPISCTTLVLLQTHIDSQEEQWMQDYLPSCYPDLPRAQLPPDYRPSAHLGQTDCPR</sequence>
<proteinExistence type="predicted"/>
<dbReference type="EMBL" id="PGCI01000011">
    <property type="protein sequence ID" value="PLW50375.1"/>
    <property type="molecule type" value="Genomic_DNA"/>
</dbReference>
<accession>A0A2N5VK46</accession>
<organism evidence="1 2">
    <name type="scientific">Puccinia coronata f. sp. avenae</name>
    <dbReference type="NCBI Taxonomy" id="200324"/>
    <lineage>
        <taxon>Eukaryota</taxon>
        <taxon>Fungi</taxon>
        <taxon>Dikarya</taxon>
        <taxon>Basidiomycota</taxon>
        <taxon>Pucciniomycotina</taxon>
        <taxon>Pucciniomycetes</taxon>
        <taxon>Pucciniales</taxon>
        <taxon>Pucciniaceae</taxon>
        <taxon>Puccinia</taxon>
    </lineage>
</organism>
<reference evidence="1 2" key="1">
    <citation type="submission" date="2017-11" db="EMBL/GenBank/DDBJ databases">
        <title>De novo assembly and phasing of dikaryotic genomes from two isolates of Puccinia coronata f. sp. avenae, the causal agent of oat crown rust.</title>
        <authorList>
            <person name="Miller M.E."/>
            <person name="Zhang Y."/>
            <person name="Omidvar V."/>
            <person name="Sperschneider J."/>
            <person name="Schwessinger B."/>
            <person name="Raley C."/>
            <person name="Palmer J.M."/>
            <person name="Garnica D."/>
            <person name="Upadhyaya N."/>
            <person name="Rathjen J."/>
            <person name="Taylor J.M."/>
            <person name="Park R.F."/>
            <person name="Dodds P.N."/>
            <person name="Hirsch C.D."/>
            <person name="Kianian S.F."/>
            <person name="Figueroa M."/>
        </authorList>
    </citation>
    <scope>NUCLEOTIDE SEQUENCE [LARGE SCALE GENOMIC DNA]</scope>
    <source>
        <strain evidence="1">12SD80</strain>
    </source>
</reference>
<gene>
    <name evidence="1" type="ORF">PCASD_01652</name>
</gene>
<protein>
    <submittedName>
        <fullName evidence="1">Uncharacterized protein</fullName>
    </submittedName>
</protein>